<protein>
    <submittedName>
        <fullName evidence="3">Pep-cterm sorting domain-containing protein</fullName>
    </submittedName>
</protein>
<evidence type="ECO:0000259" key="1">
    <source>
        <dbReference type="PROSITE" id="PS50097"/>
    </source>
</evidence>
<evidence type="ECO:0000313" key="3">
    <source>
        <dbReference type="EMBL" id="KAJ5072365.1"/>
    </source>
</evidence>
<dbReference type="Pfam" id="PF00651">
    <property type="entry name" value="BTB"/>
    <property type="match status" value="1"/>
</dbReference>
<proteinExistence type="predicted"/>
<dbReference type="InterPro" id="IPR011705">
    <property type="entry name" value="BACK"/>
</dbReference>
<dbReference type="Pfam" id="PF07534">
    <property type="entry name" value="TLD"/>
    <property type="match status" value="1"/>
</dbReference>
<keyword evidence="4" id="KW-1185">Reference proteome</keyword>
<accession>A0A9Q0LJL3</accession>
<dbReference type="InterPro" id="IPR011333">
    <property type="entry name" value="SKP1/BTB/POZ_sf"/>
</dbReference>
<evidence type="ECO:0000259" key="2">
    <source>
        <dbReference type="PROSITE" id="PS51886"/>
    </source>
</evidence>
<dbReference type="SUPFAM" id="SSF54695">
    <property type="entry name" value="POZ domain"/>
    <property type="match status" value="1"/>
</dbReference>
<sequence>MSFQISLLDKLTEDLKNLLNSSNEFFDFTININYQSQKTYSIECHSAILSSRSEYFKGLLRSKMKEYQERKVEFFDIRPEIMQSFINYIYTGQIELNHENAIEMLVISRKFCSEELIQSITNYIQKNIHFENVIDLLELSRQFDFDDLKILCLDFICLNLSGFVNHPSFVKLSLEDLEFILNSDHLPMESELFILDSVVRWIEYNKNNENQLENKVNDLNYDQDIIKKLLYKIRWCDIPKKDIKNSKIHHFFPKEILSNILNYKKSLPRNGSFELKQIKYTQLIKEKPKLAVDSDLRLCFKPRIRFPQTSIIKKLGHVQLLQNWIGDNEFFASMRLVYSSKKDGSSPKRFHEKCNDLGKTLVLIETSKGFVFGGYTSIGWTTDRSKWREKNQNQGYGFVYDPKAFIFTIRNPKNYKPTKFPIQSKKPHFAIFQKEDHGPCFGYGDIGIINSFNEPLKVFNKFYSNFGWCYQLPDSITYGSKESYHFLAGSYDKWKLKEIEVFGLLRK</sequence>
<feature type="domain" description="TLDc" evidence="2">
    <location>
        <begin position="311"/>
        <end position="505"/>
    </location>
</feature>
<dbReference type="CDD" id="cd18186">
    <property type="entry name" value="BTB_POZ_ZBTB_KLHL-like"/>
    <property type="match status" value="1"/>
</dbReference>
<feature type="domain" description="BTB" evidence="1">
    <location>
        <begin position="26"/>
        <end position="98"/>
    </location>
</feature>
<gene>
    <name evidence="3" type="ORF">M0811_01379</name>
</gene>
<comment type="caution">
    <text evidence="3">The sequence shown here is derived from an EMBL/GenBank/DDBJ whole genome shotgun (WGS) entry which is preliminary data.</text>
</comment>
<dbReference type="PANTHER" id="PTHR45632">
    <property type="entry name" value="LD33804P"/>
    <property type="match status" value="1"/>
</dbReference>
<dbReference type="SMART" id="SM00225">
    <property type="entry name" value="BTB"/>
    <property type="match status" value="1"/>
</dbReference>
<dbReference type="InterPro" id="IPR006571">
    <property type="entry name" value="TLDc_dom"/>
</dbReference>
<dbReference type="CDD" id="cd14733">
    <property type="entry name" value="BACK"/>
    <property type="match status" value="1"/>
</dbReference>
<dbReference type="PROSITE" id="PS51886">
    <property type="entry name" value="TLDC"/>
    <property type="match status" value="1"/>
</dbReference>
<reference evidence="3" key="1">
    <citation type="submission" date="2022-10" db="EMBL/GenBank/DDBJ databases">
        <title>Novel sulphate-reducing endosymbionts in the free-living metamonad Anaeramoeba.</title>
        <authorList>
            <person name="Jerlstrom-Hultqvist J."/>
            <person name="Cepicka I."/>
            <person name="Gallot-Lavallee L."/>
            <person name="Salas-Leiva D."/>
            <person name="Curtis B.A."/>
            <person name="Zahonova K."/>
            <person name="Pipaliya S."/>
            <person name="Dacks J."/>
            <person name="Roger A.J."/>
        </authorList>
    </citation>
    <scope>NUCLEOTIDE SEQUENCE</scope>
    <source>
        <strain evidence="3">BMAN</strain>
    </source>
</reference>
<dbReference type="Pfam" id="PF07707">
    <property type="entry name" value="BACK"/>
    <property type="match status" value="1"/>
</dbReference>
<organism evidence="3 4">
    <name type="scientific">Anaeramoeba ignava</name>
    <name type="common">Anaerobic marine amoeba</name>
    <dbReference type="NCBI Taxonomy" id="1746090"/>
    <lineage>
        <taxon>Eukaryota</taxon>
        <taxon>Metamonada</taxon>
        <taxon>Anaeramoebidae</taxon>
        <taxon>Anaeramoeba</taxon>
    </lineage>
</organism>
<dbReference type="Proteomes" id="UP001149090">
    <property type="component" value="Unassembled WGS sequence"/>
</dbReference>
<dbReference type="SMART" id="SM00875">
    <property type="entry name" value="BACK"/>
    <property type="match status" value="1"/>
</dbReference>
<dbReference type="PROSITE" id="PS50097">
    <property type="entry name" value="BTB"/>
    <property type="match status" value="1"/>
</dbReference>
<dbReference type="InterPro" id="IPR000210">
    <property type="entry name" value="BTB/POZ_dom"/>
</dbReference>
<dbReference type="Gene3D" id="1.25.40.420">
    <property type="match status" value="1"/>
</dbReference>
<dbReference type="EMBL" id="JAPDFW010000081">
    <property type="protein sequence ID" value="KAJ5072365.1"/>
    <property type="molecule type" value="Genomic_DNA"/>
</dbReference>
<dbReference type="OrthoDB" id="25620at2759"/>
<dbReference type="AlphaFoldDB" id="A0A9Q0LJL3"/>
<evidence type="ECO:0000313" key="4">
    <source>
        <dbReference type="Proteomes" id="UP001149090"/>
    </source>
</evidence>
<dbReference type="SMART" id="SM00584">
    <property type="entry name" value="TLDc"/>
    <property type="match status" value="1"/>
</dbReference>
<name>A0A9Q0LJL3_ANAIG</name>
<dbReference type="Gene3D" id="3.30.710.10">
    <property type="entry name" value="Potassium Channel Kv1.1, Chain A"/>
    <property type="match status" value="1"/>
</dbReference>